<evidence type="ECO:0000313" key="5">
    <source>
        <dbReference type="EMBL" id="GAA4427170.1"/>
    </source>
</evidence>
<protein>
    <recommendedName>
        <fullName evidence="4">DUF4352 domain-containing protein</fullName>
    </recommendedName>
</protein>
<feature type="compositionally biased region" description="Low complexity" evidence="2">
    <location>
        <begin position="103"/>
        <end position="114"/>
    </location>
</feature>
<evidence type="ECO:0000313" key="6">
    <source>
        <dbReference type="Proteomes" id="UP001500622"/>
    </source>
</evidence>
<keyword evidence="1" id="KW-0732">Signal</keyword>
<keyword evidence="6" id="KW-1185">Reference proteome</keyword>
<keyword evidence="3" id="KW-1133">Transmembrane helix</keyword>
<sequence>MTNEHPPRSPGQAGHRDQGGEPADQERQSLTGRTAPPTPRGVLVLLATVTGALVLAAILLVADLVDDLRQPGPAAAPTSTGASSTTGPTATAPSRAPSPTPSPSASSTVSSSAPAPLPTPEVPSEVAPLPGETSVGKTVTDGPFEVEVAAVATGISELSGDAGAVEAEGTFVVVRLRVTATEPATFLDIDQRLTDAGGGEHRPHATAPAVIDGNQLFFADLAAGESAQGVVVFDVPPGTVPANLVVRADEASTGVPVSLPAS</sequence>
<dbReference type="Pfam" id="PF11611">
    <property type="entry name" value="DUF4352"/>
    <property type="match status" value="1"/>
</dbReference>
<gene>
    <name evidence="5" type="ORF">GCM10023169_26790</name>
</gene>
<feature type="region of interest" description="Disordered" evidence="2">
    <location>
        <begin position="1"/>
        <end position="39"/>
    </location>
</feature>
<dbReference type="Gene3D" id="2.60.40.1240">
    <property type="match status" value="1"/>
</dbReference>
<comment type="caution">
    <text evidence="5">The sequence shown here is derived from an EMBL/GenBank/DDBJ whole genome shotgun (WGS) entry which is preliminary data.</text>
</comment>
<evidence type="ECO:0000256" key="3">
    <source>
        <dbReference type="SAM" id="Phobius"/>
    </source>
</evidence>
<name>A0ABP8LEQ1_9MICO</name>
<accession>A0ABP8LEQ1</accession>
<evidence type="ECO:0000256" key="1">
    <source>
        <dbReference type="ARBA" id="ARBA00022729"/>
    </source>
</evidence>
<dbReference type="EMBL" id="BAABGN010000011">
    <property type="protein sequence ID" value="GAA4427170.1"/>
    <property type="molecule type" value="Genomic_DNA"/>
</dbReference>
<dbReference type="InterPro" id="IPR029051">
    <property type="entry name" value="DUF4352"/>
</dbReference>
<feature type="compositionally biased region" description="Basic and acidic residues" evidence="2">
    <location>
        <begin position="14"/>
        <end position="27"/>
    </location>
</feature>
<dbReference type="RefSeq" id="WP_345216759.1">
    <property type="nucleotide sequence ID" value="NZ_BAABGN010000011.1"/>
</dbReference>
<reference evidence="6" key="1">
    <citation type="journal article" date="2019" name="Int. J. Syst. Evol. Microbiol.">
        <title>The Global Catalogue of Microorganisms (GCM) 10K type strain sequencing project: providing services to taxonomists for standard genome sequencing and annotation.</title>
        <authorList>
            <consortium name="The Broad Institute Genomics Platform"/>
            <consortium name="The Broad Institute Genome Sequencing Center for Infectious Disease"/>
            <person name="Wu L."/>
            <person name="Ma J."/>
        </authorList>
    </citation>
    <scope>NUCLEOTIDE SEQUENCE [LARGE SCALE GENOMIC DNA]</scope>
    <source>
        <strain evidence="6">JCM 17810</strain>
    </source>
</reference>
<feature type="region of interest" description="Disordered" evidence="2">
    <location>
        <begin position="73"/>
        <end position="140"/>
    </location>
</feature>
<proteinExistence type="predicted"/>
<organism evidence="5 6">
    <name type="scientific">Georgenia halophila</name>
    <dbReference type="NCBI Taxonomy" id="620889"/>
    <lineage>
        <taxon>Bacteria</taxon>
        <taxon>Bacillati</taxon>
        <taxon>Actinomycetota</taxon>
        <taxon>Actinomycetes</taxon>
        <taxon>Micrococcales</taxon>
        <taxon>Bogoriellaceae</taxon>
        <taxon>Georgenia</taxon>
    </lineage>
</organism>
<dbReference type="InterPro" id="IPR029050">
    <property type="entry name" value="Immunoprotect_excell_Ig-like"/>
</dbReference>
<feature type="transmembrane region" description="Helical" evidence="3">
    <location>
        <begin position="42"/>
        <end position="62"/>
    </location>
</feature>
<feature type="domain" description="DUF4352" evidence="4">
    <location>
        <begin position="135"/>
        <end position="251"/>
    </location>
</feature>
<evidence type="ECO:0000256" key="2">
    <source>
        <dbReference type="SAM" id="MobiDB-lite"/>
    </source>
</evidence>
<feature type="compositionally biased region" description="Low complexity" evidence="2">
    <location>
        <begin position="73"/>
        <end position="95"/>
    </location>
</feature>
<dbReference type="Proteomes" id="UP001500622">
    <property type="component" value="Unassembled WGS sequence"/>
</dbReference>
<keyword evidence="3" id="KW-0812">Transmembrane</keyword>
<keyword evidence="3" id="KW-0472">Membrane</keyword>
<evidence type="ECO:0000259" key="4">
    <source>
        <dbReference type="Pfam" id="PF11611"/>
    </source>
</evidence>